<dbReference type="Proteomes" id="UP000654257">
    <property type="component" value="Unassembled WGS sequence"/>
</dbReference>
<dbReference type="CDD" id="cd19996">
    <property type="entry name" value="PBP1_ABC_sugar_binding-like"/>
    <property type="match status" value="1"/>
</dbReference>
<proteinExistence type="inferred from homology"/>
<sequence length="361" mass="38211">MTRTTYRTRALTLLCAASMLAGCSVGGFDTVSADEPRPDWCGPDQAVIGFADGSGGNSWKRTNLEELKEELAKCSSVTDFITTDAQGDTQKAIADIKSLGAQGVDGMLVFPDSGKAVLPALRYEYKAGVDVVPYRVSPGGAEGSEYTTFVAADFVALGRIYGEWLVKSLPNGEGNVLFLGGPPANSQDLAEYQGLQEVLVDHPGIKLIGDQPFTVTNWTPAETQQATSTMLSRFPQIDAVLTDFAATSILTAFQQAGRPLPLIASADVNGLSCQYEQLKAANPGFQLLTVTSQTYMVRLAVQHVVAEATGGVAPESKVDVPVAFEDSISGTPSVPKCNPDLPEDALLSSSLDPQRIGEVLQ</sequence>
<feature type="region of interest" description="Disordered" evidence="4">
    <location>
        <begin position="329"/>
        <end position="348"/>
    </location>
</feature>
<evidence type="ECO:0000256" key="4">
    <source>
        <dbReference type="SAM" id="MobiDB-lite"/>
    </source>
</evidence>
<dbReference type="PROSITE" id="PS51257">
    <property type="entry name" value="PROKAR_LIPOPROTEIN"/>
    <property type="match status" value="1"/>
</dbReference>
<evidence type="ECO:0000313" key="7">
    <source>
        <dbReference type="EMBL" id="GGG16269.1"/>
    </source>
</evidence>
<comment type="similarity">
    <text evidence="2">Belongs to the bacterial solute-binding protein 2 family.</text>
</comment>
<organism evidence="7 8">
    <name type="scientific">Rhodococcoides trifolii</name>
    <dbReference type="NCBI Taxonomy" id="908250"/>
    <lineage>
        <taxon>Bacteria</taxon>
        <taxon>Bacillati</taxon>
        <taxon>Actinomycetota</taxon>
        <taxon>Actinomycetes</taxon>
        <taxon>Mycobacteriales</taxon>
        <taxon>Nocardiaceae</taxon>
        <taxon>Rhodococcoides</taxon>
    </lineage>
</organism>
<keyword evidence="3 5" id="KW-0732">Signal</keyword>
<evidence type="ECO:0000256" key="1">
    <source>
        <dbReference type="ARBA" id="ARBA00004196"/>
    </source>
</evidence>
<feature type="domain" description="Periplasmic binding protein" evidence="6">
    <location>
        <begin position="54"/>
        <end position="309"/>
    </location>
</feature>
<evidence type="ECO:0000259" key="6">
    <source>
        <dbReference type="Pfam" id="PF13407"/>
    </source>
</evidence>
<comment type="subcellular location">
    <subcellularLocation>
        <location evidence="1">Cell envelope</location>
    </subcellularLocation>
</comment>
<feature type="signal peptide" evidence="5">
    <location>
        <begin position="1"/>
        <end position="21"/>
    </location>
</feature>
<keyword evidence="8" id="KW-1185">Reference proteome</keyword>
<dbReference type="Gene3D" id="3.40.50.2300">
    <property type="match status" value="2"/>
</dbReference>
<dbReference type="Pfam" id="PF13407">
    <property type="entry name" value="Peripla_BP_4"/>
    <property type="match status" value="1"/>
</dbReference>
<dbReference type="EMBL" id="BMCU01000003">
    <property type="protein sequence ID" value="GGG16269.1"/>
    <property type="molecule type" value="Genomic_DNA"/>
</dbReference>
<dbReference type="PANTHER" id="PTHR46847">
    <property type="entry name" value="D-ALLOSE-BINDING PERIPLASMIC PROTEIN-RELATED"/>
    <property type="match status" value="1"/>
</dbReference>
<comment type="caution">
    <text evidence="7">The sequence shown here is derived from an EMBL/GenBank/DDBJ whole genome shotgun (WGS) entry which is preliminary data.</text>
</comment>
<gene>
    <name evidence="7" type="ORF">GCM10007304_32990</name>
</gene>
<evidence type="ECO:0000256" key="3">
    <source>
        <dbReference type="ARBA" id="ARBA00022729"/>
    </source>
</evidence>
<evidence type="ECO:0000256" key="5">
    <source>
        <dbReference type="SAM" id="SignalP"/>
    </source>
</evidence>
<evidence type="ECO:0000256" key="2">
    <source>
        <dbReference type="ARBA" id="ARBA00007639"/>
    </source>
</evidence>
<protein>
    <recommendedName>
        <fullName evidence="6">Periplasmic binding protein domain-containing protein</fullName>
    </recommendedName>
</protein>
<reference evidence="7" key="2">
    <citation type="submission" date="2020-09" db="EMBL/GenBank/DDBJ databases">
        <authorList>
            <person name="Sun Q."/>
            <person name="Sedlacek I."/>
        </authorList>
    </citation>
    <scope>NUCLEOTIDE SEQUENCE</scope>
    <source>
        <strain evidence="7">CCM 7905</strain>
    </source>
</reference>
<dbReference type="GO" id="GO:0030313">
    <property type="term" value="C:cell envelope"/>
    <property type="evidence" value="ECO:0007669"/>
    <property type="project" value="UniProtKB-SubCell"/>
</dbReference>
<feature type="chain" id="PRO_5038822121" description="Periplasmic binding protein domain-containing protein" evidence="5">
    <location>
        <begin position="22"/>
        <end position="361"/>
    </location>
</feature>
<dbReference type="InterPro" id="IPR028082">
    <property type="entry name" value="Peripla_BP_I"/>
</dbReference>
<reference evidence="7" key="1">
    <citation type="journal article" date="2014" name="Int. J. Syst. Evol. Microbiol.">
        <title>Complete genome sequence of Corynebacterium casei LMG S-19264T (=DSM 44701T), isolated from a smear-ripened cheese.</title>
        <authorList>
            <consortium name="US DOE Joint Genome Institute (JGI-PGF)"/>
            <person name="Walter F."/>
            <person name="Albersmeier A."/>
            <person name="Kalinowski J."/>
            <person name="Ruckert C."/>
        </authorList>
    </citation>
    <scope>NUCLEOTIDE SEQUENCE</scope>
    <source>
        <strain evidence="7">CCM 7905</strain>
    </source>
</reference>
<dbReference type="RefSeq" id="WP_188545905.1">
    <property type="nucleotide sequence ID" value="NZ_BMCU01000003.1"/>
</dbReference>
<accession>A0A917G042</accession>
<dbReference type="SUPFAM" id="SSF53822">
    <property type="entry name" value="Periplasmic binding protein-like I"/>
    <property type="match status" value="1"/>
</dbReference>
<dbReference type="GO" id="GO:0030246">
    <property type="term" value="F:carbohydrate binding"/>
    <property type="evidence" value="ECO:0007669"/>
    <property type="project" value="UniProtKB-ARBA"/>
</dbReference>
<dbReference type="AlphaFoldDB" id="A0A917G042"/>
<dbReference type="InterPro" id="IPR025997">
    <property type="entry name" value="SBP_2_dom"/>
</dbReference>
<dbReference type="PANTHER" id="PTHR46847:SF1">
    <property type="entry name" value="D-ALLOSE-BINDING PERIPLASMIC PROTEIN-RELATED"/>
    <property type="match status" value="1"/>
</dbReference>
<name>A0A917G042_9NOCA</name>
<evidence type="ECO:0000313" key="8">
    <source>
        <dbReference type="Proteomes" id="UP000654257"/>
    </source>
</evidence>